<name>A0A8C7BIW9_NEOVI</name>
<reference evidence="2" key="2">
    <citation type="submission" date="2025-09" db="UniProtKB">
        <authorList>
            <consortium name="Ensembl"/>
        </authorList>
    </citation>
    <scope>IDENTIFICATION</scope>
</reference>
<proteinExistence type="predicted"/>
<dbReference type="Ensembl" id="ENSNVIT00000027074.1">
    <property type="protein sequence ID" value="ENSNVIP00000023290.1"/>
    <property type="gene ID" value="ENSNVIG00000018148.1"/>
</dbReference>
<keyword evidence="3" id="KW-1185">Reference proteome</keyword>
<dbReference type="GeneTree" id="ENSGT00980000198839"/>
<protein>
    <submittedName>
        <fullName evidence="2">CHD9 neighbor</fullName>
    </submittedName>
</protein>
<organism evidence="2 3">
    <name type="scientific">Neovison vison</name>
    <name type="common">American mink</name>
    <name type="synonym">Mustela vison</name>
    <dbReference type="NCBI Taxonomy" id="452646"/>
    <lineage>
        <taxon>Eukaryota</taxon>
        <taxon>Metazoa</taxon>
        <taxon>Chordata</taxon>
        <taxon>Craniata</taxon>
        <taxon>Vertebrata</taxon>
        <taxon>Euteleostomi</taxon>
        <taxon>Mammalia</taxon>
        <taxon>Eutheria</taxon>
        <taxon>Laurasiatheria</taxon>
        <taxon>Carnivora</taxon>
        <taxon>Caniformia</taxon>
        <taxon>Musteloidea</taxon>
        <taxon>Mustelidae</taxon>
        <taxon>Mustelinae</taxon>
        <taxon>Neogale</taxon>
    </lineage>
</organism>
<accession>A0A8C7BIW9</accession>
<reference evidence="2" key="1">
    <citation type="submission" date="2025-08" db="UniProtKB">
        <authorList>
            <consortium name="Ensembl"/>
        </authorList>
    </citation>
    <scope>IDENTIFICATION</scope>
</reference>
<evidence type="ECO:0000313" key="2">
    <source>
        <dbReference type="Ensembl" id="ENSNVIP00000023290.1"/>
    </source>
</evidence>
<feature type="region of interest" description="Disordered" evidence="1">
    <location>
        <begin position="1"/>
        <end position="52"/>
    </location>
</feature>
<dbReference type="Proteomes" id="UP000694425">
    <property type="component" value="Unplaced"/>
</dbReference>
<evidence type="ECO:0000313" key="3">
    <source>
        <dbReference type="Proteomes" id="UP000694425"/>
    </source>
</evidence>
<sequence>MGCHTSKSTKVVGESQKPGEQPEREEPNPEAGAEAADGKDISLKDGGPAPKS</sequence>
<evidence type="ECO:0000256" key="1">
    <source>
        <dbReference type="SAM" id="MobiDB-lite"/>
    </source>
</evidence>
<dbReference type="AlphaFoldDB" id="A0A8C7BIW9"/>